<dbReference type="Pfam" id="PF13374">
    <property type="entry name" value="TPR_10"/>
    <property type="match status" value="2"/>
</dbReference>
<feature type="compositionally biased region" description="Basic and acidic residues" evidence="4">
    <location>
        <begin position="1"/>
        <end position="12"/>
    </location>
</feature>
<dbReference type="AlphaFoldDB" id="A0AAD3HD24"/>
<evidence type="ECO:0000256" key="2">
    <source>
        <dbReference type="ARBA" id="ARBA00022803"/>
    </source>
</evidence>
<dbReference type="Proteomes" id="UP001054902">
    <property type="component" value="Unassembled WGS sequence"/>
</dbReference>
<evidence type="ECO:0000256" key="4">
    <source>
        <dbReference type="SAM" id="MobiDB-lite"/>
    </source>
</evidence>
<dbReference type="EMBL" id="BLLK01000062">
    <property type="protein sequence ID" value="GFH59135.1"/>
    <property type="molecule type" value="Genomic_DNA"/>
</dbReference>
<feature type="repeat" description="TPR" evidence="3">
    <location>
        <begin position="480"/>
        <end position="513"/>
    </location>
</feature>
<feature type="repeat" description="TPR" evidence="3">
    <location>
        <begin position="606"/>
        <end position="639"/>
    </location>
</feature>
<feature type="repeat" description="TPR" evidence="3">
    <location>
        <begin position="564"/>
        <end position="597"/>
    </location>
</feature>
<dbReference type="InterPro" id="IPR019734">
    <property type="entry name" value="TPR_rpt"/>
</dbReference>
<keyword evidence="2 3" id="KW-0802">TPR repeat</keyword>
<dbReference type="SUPFAM" id="SSF48452">
    <property type="entry name" value="TPR-like"/>
    <property type="match status" value="3"/>
</dbReference>
<feature type="compositionally biased region" description="Basic and acidic residues" evidence="4">
    <location>
        <begin position="152"/>
        <end position="161"/>
    </location>
</feature>
<reference evidence="5 6" key="1">
    <citation type="journal article" date="2021" name="Sci. Rep.">
        <title>The genome of the diatom Chaetoceros tenuissimus carries an ancient integrated fragment of an extant virus.</title>
        <authorList>
            <person name="Hongo Y."/>
            <person name="Kimura K."/>
            <person name="Takaki Y."/>
            <person name="Yoshida Y."/>
            <person name="Baba S."/>
            <person name="Kobayashi G."/>
            <person name="Nagasaki K."/>
            <person name="Hano T."/>
            <person name="Tomaru Y."/>
        </authorList>
    </citation>
    <scope>NUCLEOTIDE SEQUENCE [LARGE SCALE GENOMIC DNA]</scope>
    <source>
        <strain evidence="5 6">NIES-3715</strain>
    </source>
</reference>
<dbReference type="PANTHER" id="PTHR45641:SF19">
    <property type="entry name" value="NEPHROCYSTIN-3"/>
    <property type="match status" value="1"/>
</dbReference>
<evidence type="ECO:0000313" key="6">
    <source>
        <dbReference type="Proteomes" id="UP001054902"/>
    </source>
</evidence>
<keyword evidence="1" id="KW-0677">Repeat</keyword>
<evidence type="ECO:0008006" key="7">
    <source>
        <dbReference type="Google" id="ProtNLM"/>
    </source>
</evidence>
<dbReference type="PROSITE" id="PS50005">
    <property type="entry name" value="TPR"/>
    <property type="match status" value="5"/>
</dbReference>
<accession>A0AAD3HD24</accession>
<evidence type="ECO:0000256" key="3">
    <source>
        <dbReference type="PROSITE-ProRule" id="PRU00339"/>
    </source>
</evidence>
<feature type="compositionally biased region" description="Polar residues" evidence="4">
    <location>
        <begin position="31"/>
        <end position="44"/>
    </location>
</feature>
<protein>
    <recommendedName>
        <fullName evidence="7">Kinesin light chain</fullName>
    </recommendedName>
</protein>
<sequence length="722" mass="81480">MDKKNNHEHHAESSSACRPQTQHHHQLGDINHTSTQTNQSQSRNMESKNETNESKHHTRPSSGKTDKTDASTSHSLNMTECSTCDGLHTAATECATPTQEKLNQKRISPVQENNREDIQSLASVSNVDSSIQDSSRHDISIPIDEGDKILDKVPSEMDPTHTSRPSLQGSRGGSHRSIYSHRSAQTYQTYKSGQTAANDSFKTNCTVPFVQELLSPQVDGQEVHYKEYIPHPRLSLDTLWTNHDNIIDAKTLETDEDDLSDLAANDFSLPLKTPENEKEMKATMKKALDAEDFGNYKDALQLYELCLSFQVNRIDSCSGNEVSYHTMLGSIKQHIGHTLWKLGDYVSSSTTLQDAKDEMNKALQICNIEKQKAIKEHIADIYNTLGKVYNSQGDYDAALEQHTEGLTLLKSLFADPQSEISTKSEQKRQDVLLHPGIAKSLISMGTIHSQSGKFELAMELLKGGFQIQKELYGPKHVEVASSLCLIGTVYEKTNRHDKAMQCYKRSYQIYKKQLGAENVDVATCLNYMGQIYQHDGKFQKAMDSYRKALRIMKTNLGETHRNVAAALYNIGLIHMECQQYDKAMSVFKETLNIQRHCLGEDHLDLALTLESIGKIYEDNQRIDRALRCFYKALNIRDSVAPNSLELALIVDKIGNCQIQINGDIREAMTCFEEAIKLYRLNGLDNNDPRLCNARKNFVSTVQAVERERREKDDELIGRDITI</sequence>
<feature type="compositionally biased region" description="Basic and acidic residues" evidence="4">
    <location>
        <begin position="45"/>
        <end position="55"/>
    </location>
</feature>
<dbReference type="Pfam" id="PF13424">
    <property type="entry name" value="TPR_12"/>
    <property type="match status" value="2"/>
</dbReference>
<keyword evidence="6" id="KW-1185">Reference proteome</keyword>
<proteinExistence type="predicted"/>
<name>A0AAD3HD24_9STRA</name>
<gene>
    <name evidence="5" type="ORF">CTEN210_15611</name>
</gene>
<dbReference type="SMART" id="SM00028">
    <property type="entry name" value="TPR"/>
    <property type="match status" value="8"/>
</dbReference>
<feature type="region of interest" description="Disordered" evidence="4">
    <location>
        <begin position="152"/>
        <end position="177"/>
    </location>
</feature>
<evidence type="ECO:0000256" key="1">
    <source>
        <dbReference type="ARBA" id="ARBA00022737"/>
    </source>
</evidence>
<feature type="repeat" description="TPR" evidence="3">
    <location>
        <begin position="379"/>
        <end position="412"/>
    </location>
</feature>
<dbReference type="Gene3D" id="1.25.40.10">
    <property type="entry name" value="Tetratricopeptide repeat domain"/>
    <property type="match status" value="3"/>
</dbReference>
<feature type="repeat" description="TPR" evidence="3">
    <location>
        <begin position="522"/>
        <end position="555"/>
    </location>
</feature>
<comment type="caution">
    <text evidence="5">The sequence shown here is derived from an EMBL/GenBank/DDBJ whole genome shotgun (WGS) entry which is preliminary data.</text>
</comment>
<evidence type="ECO:0000313" key="5">
    <source>
        <dbReference type="EMBL" id="GFH59135.1"/>
    </source>
</evidence>
<organism evidence="5 6">
    <name type="scientific">Chaetoceros tenuissimus</name>
    <dbReference type="NCBI Taxonomy" id="426638"/>
    <lineage>
        <taxon>Eukaryota</taxon>
        <taxon>Sar</taxon>
        <taxon>Stramenopiles</taxon>
        <taxon>Ochrophyta</taxon>
        <taxon>Bacillariophyta</taxon>
        <taxon>Coscinodiscophyceae</taxon>
        <taxon>Chaetocerotophycidae</taxon>
        <taxon>Chaetocerotales</taxon>
        <taxon>Chaetocerotaceae</taxon>
        <taxon>Chaetoceros</taxon>
    </lineage>
</organism>
<dbReference type="InterPro" id="IPR011990">
    <property type="entry name" value="TPR-like_helical_dom_sf"/>
</dbReference>
<feature type="region of interest" description="Disordered" evidence="4">
    <location>
        <begin position="1"/>
        <end position="74"/>
    </location>
</feature>
<dbReference type="PANTHER" id="PTHR45641">
    <property type="entry name" value="TETRATRICOPEPTIDE REPEAT PROTEIN (AFU_ORTHOLOGUE AFUA_6G03870)"/>
    <property type="match status" value="1"/>
</dbReference>